<keyword evidence="2" id="KW-0472">Membrane</keyword>
<feature type="transmembrane region" description="Helical" evidence="2">
    <location>
        <begin position="134"/>
        <end position="152"/>
    </location>
</feature>
<dbReference type="Proteomes" id="UP001592531">
    <property type="component" value="Unassembled WGS sequence"/>
</dbReference>
<evidence type="ECO:0000256" key="1">
    <source>
        <dbReference type="SAM" id="MobiDB-lite"/>
    </source>
</evidence>
<evidence type="ECO:0008006" key="5">
    <source>
        <dbReference type="Google" id="ProtNLM"/>
    </source>
</evidence>
<gene>
    <name evidence="3" type="ORF">ACEZDE_14355</name>
</gene>
<keyword evidence="4" id="KW-1185">Reference proteome</keyword>
<keyword evidence="2" id="KW-1133">Transmembrane helix</keyword>
<feature type="compositionally biased region" description="Gly residues" evidence="1">
    <location>
        <begin position="239"/>
        <end position="254"/>
    </location>
</feature>
<feature type="region of interest" description="Disordered" evidence="1">
    <location>
        <begin position="364"/>
        <end position="420"/>
    </location>
</feature>
<sequence length="444" mass="42465">MSGNDLSPEPRAAVRVVRPGGNASGRGAAPQAPPPMPMAPPTSLPPWLGSAGSGGASGGSEAPGAAAPGDPGFGTGIRPESGTRPEDPEAELTSEQREIRDLLHRSVADLAPMPGALEHLRRAVPRRRQRRRRAVGSVVATVALCSLGTLALHSAGVSIDSAAGPQGSPYGDSSSAAPNRPGVDLTASPTQVPIGPGQLLPGVGSSFGAGAAGQGGGDSAGPESSGHPDPSLTRPPGAAPGGGFTVGGSAGTSGGASAPVAECVRGQLGDGADTVGTPDAAGVVYGTFQVTNISTTSCKVSTPGAVSVLAVSGTDKSWVSVTQHTVGDPAGGLPQPAATPYPVLLAPGGSYLVEFAWVPTTGAGAPSCAASSAPGSPSPAAQDASTGSDTGTGDTGTPAPGGGTSPSITLGHTPGAGGSTAASAVIANACAGTVYRTDPLPPAG</sequence>
<feature type="compositionally biased region" description="Low complexity" evidence="1">
    <location>
        <begin position="405"/>
        <end position="420"/>
    </location>
</feature>
<evidence type="ECO:0000313" key="4">
    <source>
        <dbReference type="Proteomes" id="UP001592531"/>
    </source>
</evidence>
<reference evidence="3 4" key="1">
    <citation type="submission" date="2024-09" db="EMBL/GenBank/DDBJ databases">
        <authorList>
            <person name="Lee S.D."/>
        </authorList>
    </citation>
    <scope>NUCLEOTIDE SEQUENCE [LARGE SCALE GENOMIC DNA]</scope>
    <source>
        <strain evidence="3 4">N8-3</strain>
    </source>
</reference>
<name>A0ABV6VVZ5_9ACTN</name>
<feature type="compositionally biased region" description="Pro residues" evidence="1">
    <location>
        <begin position="31"/>
        <end position="44"/>
    </location>
</feature>
<feature type="region of interest" description="Disordered" evidence="1">
    <location>
        <begin position="166"/>
        <end position="257"/>
    </location>
</feature>
<evidence type="ECO:0000313" key="3">
    <source>
        <dbReference type="EMBL" id="MFC1417818.1"/>
    </source>
</evidence>
<comment type="caution">
    <text evidence="3">The sequence shown here is derived from an EMBL/GenBank/DDBJ whole genome shotgun (WGS) entry which is preliminary data.</text>
</comment>
<feature type="compositionally biased region" description="Low complexity" evidence="1">
    <location>
        <begin position="364"/>
        <end position="398"/>
    </location>
</feature>
<protein>
    <recommendedName>
        <fullName evidence="5">DUF4232 domain-containing protein</fullName>
    </recommendedName>
</protein>
<feature type="compositionally biased region" description="Gly residues" evidence="1">
    <location>
        <begin position="205"/>
        <end position="219"/>
    </location>
</feature>
<proteinExistence type="predicted"/>
<accession>A0ABV6VVZ5</accession>
<feature type="region of interest" description="Disordered" evidence="1">
    <location>
        <begin position="1"/>
        <end position="95"/>
    </location>
</feature>
<dbReference type="EMBL" id="JBHFAB010000009">
    <property type="protein sequence ID" value="MFC1417818.1"/>
    <property type="molecule type" value="Genomic_DNA"/>
</dbReference>
<organism evidence="3 4">
    <name type="scientific">Streptacidiphilus cavernicola</name>
    <dbReference type="NCBI Taxonomy" id="3342716"/>
    <lineage>
        <taxon>Bacteria</taxon>
        <taxon>Bacillati</taxon>
        <taxon>Actinomycetota</taxon>
        <taxon>Actinomycetes</taxon>
        <taxon>Kitasatosporales</taxon>
        <taxon>Streptomycetaceae</taxon>
        <taxon>Streptacidiphilus</taxon>
    </lineage>
</organism>
<feature type="compositionally biased region" description="Low complexity" evidence="1">
    <location>
        <begin position="59"/>
        <end position="70"/>
    </location>
</feature>
<keyword evidence="2" id="KW-0812">Transmembrane</keyword>
<evidence type="ECO:0000256" key="2">
    <source>
        <dbReference type="SAM" id="Phobius"/>
    </source>
</evidence>
<dbReference type="RefSeq" id="WP_380536267.1">
    <property type="nucleotide sequence ID" value="NZ_JBHFAB010000009.1"/>
</dbReference>